<evidence type="ECO:0000256" key="1">
    <source>
        <dbReference type="SAM" id="MobiDB-lite"/>
    </source>
</evidence>
<feature type="compositionally biased region" description="Low complexity" evidence="1">
    <location>
        <begin position="306"/>
        <end position="357"/>
    </location>
</feature>
<organism evidence="2 3">
    <name type="scientific">Monoraphidium neglectum</name>
    <dbReference type="NCBI Taxonomy" id="145388"/>
    <lineage>
        <taxon>Eukaryota</taxon>
        <taxon>Viridiplantae</taxon>
        <taxon>Chlorophyta</taxon>
        <taxon>core chlorophytes</taxon>
        <taxon>Chlorophyceae</taxon>
        <taxon>CS clade</taxon>
        <taxon>Sphaeropleales</taxon>
        <taxon>Selenastraceae</taxon>
        <taxon>Monoraphidium</taxon>
    </lineage>
</organism>
<dbReference type="Pfam" id="PF10253">
    <property type="entry name" value="PRCC"/>
    <property type="match status" value="1"/>
</dbReference>
<feature type="compositionally biased region" description="Low complexity" evidence="1">
    <location>
        <begin position="197"/>
        <end position="217"/>
    </location>
</feature>
<feature type="compositionally biased region" description="Low complexity" evidence="1">
    <location>
        <begin position="156"/>
        <end position="168"/>
    </location>
</feature>
<feature type="compositionally biased region" description="Low complexity" evidence="1">
    <location>
        <begin position="261"/>
        <end position="279"/>
    </location>
</feature>
<protein>
    <recommendedName>
        <fullName evidence="4">Proline-rich protein PRCC</fullName>
    </recommendedName>
</protein>
<dbReference type="AlphaFoldDB" id="A0A0D2JA94"/>
<accession>A0A0D2JA94</accession>
<dbReference type="STRING" id="145388.A0A0D2JA94"/>
<dbReference type="InterPro" id="IPR018800">
    <property type="entry name" value="PRCC"/>
</dbReference>
<feature type="compositionally biased region" description="Basic and acidic residues" evidence="1">
    <location>
        <begin position="251"/>
        <end position="260"/>
    </location>
</feature>
<dbReference type="Proteomes" id="UP000054498">
    <property type="component" value="Unassembled WGS sequence"/>
</dbReference>
<reference evidence="2 3" key="1">
    <citation type="journal article" date="2013" name="BMC Genomics">
        <title>Reconstruction of the lipid metabolism for the microalga Monoraphidium neglectum from its genome sequence reveals characteristics suitable for biofuel production.</title>
        <authorList>
            <person name="Bogen C."/>
            <person name="Al-Dilaimi A."/>
            <person name="Albersmeier A."/>
            <person name="Wichmann J."/>
            <person name="Grundmann M."/>
            <person name="Rupp O."/>
            <person name="Lauersen K.J."/>
            <person name="Blifernez-Klassen O."/>
            <person name="Kalinowski J."/>
            <person name="Goesmann A."/>
            <person name="Mussgnug J.H."/>
            <person name="Kruse O."/>
        </authorList>
    </citation>
    <scope>NUCLEOTIDE SEQUENCE [LARGE SCALE GENOMIC DNA]</scope>
    <source>
        <strain evidence="2 3">SAG 48.87</strain>
    </source>
</reference>
<feature type="region of interest" description="Disordered" evidence="1">
    <location>
        <begin position="1"/>
        <end position="174"/>
    </location>
</feature>
<dbReference type="GO" id="GO:0005634">
    <property type="term" value="C:nucleus"/>
    <property type="evidence" value="ECO:0007669"/>
    <property type="project" value="TreeGrafter"/>
</dbReference>
<keyword evidence="3" id="KW-1185">Reference proteome</keyword>
<dbReference type="RefSeq" id="XP_013895677.1">
    <property type="nucleotide sequence ID" value="XM_014040223.1"/>
</dbReference>
<name>A0A0D2JA94_9CHLO</name>
<dbReference type="OrthoDB" id="206969at2759"/>
<dbReference type="PANTHER" id="PTHR13621:SF2">
    <property type="entry name" value="PROLINE-RICH PROTEIN PRCC"/>
    <property type="match status" value="1"/>
</dbReference>
<feature type="region of interest" description="Disordered" evidence="1">
    <location>
        <begin position="188"/>
        <end position="370"/>
    </location>
</feature>
<evidence type="ECO:0008006" key="4">
    <source>
        <dbReference type="Google" id="ProtNLM"/>
    </source>
</evidence>
<proteinExistence type="predicted"/>
<feature type="compositionally biased region" description="Low complexity" evidence="1">
    <location>
        <begin position="96"/>
        <end position="106"/>
    </location>
</feature>
<dbReference type="KEGG" id="mng:MNEG_11306"/>
<sequence length="499" mass="50471">MDLLGGYGSEDDSSPPPSPPATRGGGSGVATSSAPRLLASMPAPKSAAPEVSGALQTNSGAARGLPAGFFDSGAEPSASGRAAAAPPAPVGGGGASLPAGFFDAAADPPPPPRAPAGAADVGPALPPELARRRRLGPGAGDTSDLPAPSDPELFSKLPAPKAAPRAGAAAGGKRRVLLKSSIDLAMLQGDSSDEEGGAAAAKRAKTAAAGGARPGTGAKHEILGFLPAPKHDAAPKRSGAGGGGGDGVQEAMRRREESRRAAQQGAEAAAAAGPVGNEAFRVAPGPAPAPQAPAPGDEYRVQGPPAAHRTQGAAAAAAAAASAPAEAYHYPQQQHYQQQQQQQQHHNHYQPQQWHQQQHQHAHAHAAAAGPADFQGMSLEEAALQAALQEEADRAARRGAGGASAMAASIQFQEVDASRLKHVDPARREANEGMRAALGTGYAAALRAQAAPFEGDKMAKRKHQIGTLFHNAKMKELEILENRASGMKSKAETQGKYGW</sequence>
<dbReference type="GeneID" id="25728555"/>
<feature type="compositionally biased region" description="Low complexity" evidence="1">
    <location>
        <begin position="72"/>
        <end position="85"/>
    </location>
</feature>
<evidence type="ECO:0000313" key="2">
    <source>
        <dbReference type="EMBL" id="KIY96657.1"/>
    </source>
</evidence>
<dbReference type="PANTHER" id="PTHR13621">
    <property type="entry name" value="PROLINE-RICH PROTEIN PRCC"/>
    <property type="match status" value="1"/>
</dbReference>
<evidence type="ECO:0000313" key="3">
    <source>
        <dbReference type="Proteomes" id="UP000054498"/>
    </source>
</evidence>
<gene>
    <name evidence="2" type="ORF">MNEG_11306</name>
</gene>
<dbReference type="EMBL" id="KK102902">
    <property type="protein sequence ID" value="KIY96657.1"/>
    <property type="molecule type" value="Genomic_DNA"/>
</dbReference>